<comment type="similarity">
    <text evidence="2">Belongs to the major facilitator superfamily. Sugar transporter (TC 2.A.1.1) family.</text>
</comment>
<dbReference type="InterPro" id="IPR020846">
    <property type="entry name" value="MFS_dom"/>
</dbReference>
<dbReference type="GO" id="GO:0015149">
    <property type="term" value="F:hexose transmembrane transporter activity"/>
    <property type="evidence" value="ECO:0007669"/>
    <property type="project" value="TreeGrafter"/>
</dbReference>
<sequence length="455" mass="48829">MFTLYGWFVCLWITIIPFQYGYHISVLNQLQSVITCSPPHTKSLLPSSLPACLPMTEITFSVVTASFTLGGLMGSLFANILTDKYGRKFAANTSGAVMALGTAIMGLAAGVPALFIGRLFVGVSAGLGICVAPVYVAEIAPAKIKGTLGMLTQLGIVLGIFVTQLLGLNLATPTTWRYVFGFSFAVAVAQVVLSGRIVESPRWLGARGMHDSETAAEARLWRVESVGEDREALLNETPDDAEERRAKAQTPPITVPNVLLQTPADLRLPLLVVSSAMLAQQVSGINAVLYYSNNILSSTLPDLGPYISLGITIVNVLMTFPPIVLIERWGRKRLLILSTFGAILSLVTVGVSLNYAWKTPASIAIITFVTSFAIGLGPIPFIIIPEVSPFYAVSALSSIALSLNWIANFLVGLAFLPLRRFLSGGEENKQGRVFWVFAVVLAATMTIVAKGYKGR</sequence>
<evidence type="ECO:0000313" key="11">
    <source>
        <dbReference type="Proteomes" id="UP001175227"/>
    </source>
</evidence>
<dbReference type="PANTHER" id="PTHR23503:SF8">
    <property type="entry name" value="FACILITATED GLUCOSE TRANSPORTER PROTEIN 1"/>
    <property type="match status" value="1"/>
</dbReference>
<feature type="transmembrane region" description="Helical" evidence="8">
    <location>
        <begin position="5"/>
        <end position="22"/>
    </location>
</feature>
<feature type="transmembrane region" description="Helical" evidence="8">
    <location>
        <begin position="433"/>
        <end position="452"/>
    </location>
</feature>
<evidence type="ECO:0000256" key="4">
    <source>
        <dbReference type="ARBA" id="ARBA00022692"/>
    </source>
</evidence>
<name>A0AA39PFP8_9AGAR</name>
<organism evidence="10 11">
    <name type="scientific">Armillaria novae-zelandiae</name>
    <dbReference type="NCBI Taxonomy" id="153914"/>
    <lineage>
        <taxon>Eukaryota</taxon>
        <taxon>Fungi</taxon>
        <taxon>Dikarya</taxon>
        <taxon>Basidiomycota</taxon>
        <taxon>Agaricomycotina</taxon>
        <taxon>Agaricomycetes</taxon>
        <taxon>Agaricomycetidae</taxon>
        <taxon>Agaricales</taxon>
        <taxon>Marasmiineae</taxon>
        <taxon>Physalacriaceae</taxon>
        <taxon>Armillaria</taxon>
    </lineage>
</organism>
<keyword evidence="3" id="KW-0813">Transport</keyword>
<comment type="caution">
    <text evidence="10">The sequence shown here is derived from an EMBL/GenBank/DDBJ whole genome shotgun (WGS) entry which is preliminary data.</text>
</comment>
<keyword evidence="4 8" id="KW-0812">Transmembrane</keyword>
<feature type="transmembrane region" description="Helical" evidence="8">
    <location>
        <begin position="115"/>
        <end position="136"/>
    </location>
</feature>
<evidence type="ECO:0000259" key="9">
    <source>
        <dbReference type="PROSITE" id="PS50850"/>
    </source>
</evidence>
<evidence type="ECO:0000256" key="2">
    <source>
        <dbReference type="ARBA" id="ARBA00010992"/>
    </source>
</evidence>
<dbReference type="SUPFAM" id="SSF103473">
    <property type="entry name" value="MFS general substrate transporter"/>
    <property type="match status" value="1"/>
</dbReference>
<dbReference type="PANTHER" id="PTHR23503">
    <property type="entry name" value="SOLUTE CARRIER FAMILY 2"/>
    <property type="match status" value="1"/>
</dbReference>
<feature type="transmembrane region" description="Helical" evidence="8">
    <location>
        <begin position="148"/>
        <end position="166"/>
    </location>
</feature>
<dbReference type="EMBL" id="JAUEPR010000006">
    <property type="protein sequence ID" value="KAK0483234.1"/>
    <property type="molecule type" value="Genomic_DNA"/>
</dbReference>
<proteinExistence type="inferred from homology"/>
<keyword evidence="6 8" id="KW-0472">Membrane</keyword>
<dbReference type="PRINTS" id="PR00171">
    <property type="entry name" value="SUGRTRNSPORT"/>
</dbReference>
<keyword evidence="5 8" id="KW-1133">Transmembrane helix</keyword>
<dbReference type="Gene3D" id="1.20.1250.20">
    <property type="entry name" value="MFS general substrate transporter like domains"/>
    <property type="match status" value="1"/>
</dbReference>
<feature type="transmembrane region" description="Helical" evidence="8">
    <location>
        <begin position="334"/>
        <end position="357"/>
    </location>
</feature>
<dbReference type="Pfam" id="PF00083">
    <property type="entry name" value="Sugar_tr"/>
    <property type="match status" value="1"/>
</dbReference>
<dbReference type="AlphaFoldDB" id="A0AA39PFP8"/>
<dbReference type="InterPro" id="IPR005829">
    <property type="entry name" value="Sugar_transporter_CS"/>
</dbReference>
<accession>A0AA39PFP8</accession>
<dbReference type="PROSITE" id="PS50850">
    <property type="entry name" value="MFS"/>
    <property type="match status" value="1"/>
</dbReference>
<evidence type="ECO:0000256" key="7">
    <source>
        <dbReference type="ARBA" id="ARBA00049119"/>
    </source>
</evidence>
<feature type="domain" description="Major facilitator superfamily (MFS) profile" evidence="9">
    <location>
        <begin position="9"/>
        <end position="455"/>
    </location>
</feature>
<evidence type="ECO:0000313" key="10">
    <source>
        <dbReference type="EMBL" id="KAK0483234.1"/>
    </source>
</evidence>
<dbReference type="InterPro" id="IPR005828">
    <property type="entry name" value="MFS_sugar_transport-like"/>
</dbReference>
<evidence type="ECO:0000256" key="3">
    <source>
        <dbReference type="ARBA" id="ARBA00022448"/>
    </source>
</evidence>
<reference evidence="10" key="1">
    <citation type="submission" date="2023-06" db="EMBL/GenBank/DDBJ databases">
        <authorList>
            <consortium name="Lawrence Berkeley National Laboratory"/>
            <person name="Ahrendt S."/>
            <person name="Sahu N."/>
            <person name="Indic B."/>
            <person name="Wong-Bajracharya J."/>
            <person name="Merenyi Z."/>
            <person name="Ke H.-M."/>
            <person name="Monk M."/>
            <person name="Kocsube S."/>
            <person name="Drula E."/>
            <person name="Lipzen A."/>
            <person name="Balint B."/>
            <person name="Henrissat B."/>
            <person name="Andreopoulos B."/>
            <person name="Martin F.M."/>
            <person name="Harder C.B."/>
            <person name="Rigling D."/>
            <person name="Ford K.L."/>
            <person name="Foster G.D."/>
            <person name="Pangilinan J."/>
            <person name="Papanicolaou A."/>
            <person name="Barry K."/>
            <person name="LaButti K."/>
            <person name="Viragh M."/>
            <person name="Koriabine M."/>
            <person name="Yan M."/>
            <person name="Riley R."/>
            <person name="Champramary S."/>
            <person name="Plett K.L."/>
            <person name="Tsai I.J."/>
            <person name="Slot J."/>
            <person name="Sipos G."/>
            <person name="Plett J."/>
            <person name="Nagy L.G."/>
            <person name="Grigoriev I.V."/>
        </authorList>
    </citation>
    <scope>NUCLEOTIDE SEQUENCE</scope>
    <source>
        <strain evidence="10">ICMP 16352</strain>
    </source>
</reference>
<evidence type="ECO:0000256" key="8">
    <source>
        <dbReference type="SAM" id="Phobius"/>
    </source>
</evidence>
<dbReference type="InterPro" id="IPR036259">
    <property type="entry name" value="MFS_trans_sf"/>
</dbReference>
<feature type="transmembrane region" description="Helical" evidence="8">
    <location>
        <begin position="178"/>
        <end position="198"/>
    </location>
</feature>
<dbReference type="InterPro" id="IPR003663">
    <property type="entry name" value="Sugar/inositol_transpt"/>
</dbReference>
<dbReference type="Proteomes" id="UP001175227">
    <property type="component" value="Unassembled WGS sequence"/>
</dbReference>
<evidence type="ECO:0000256" key="6">
    <source>
        <dbReference type="ARBA" id="ARBA00023136"/>
    </source>
</evidence>
<feature type="transmembrane region" description="Helical" evidence="8">
    <location>
        <begin position="390"/>
        <end position="413"/>
    </location>
</feature>
<feature type="transmembrane region" description="Helical" evidence="8">
    <location>
        <begin position="363"/>
        <end position="383"/>
    </location>
</feature>
<keyword evidence="11" id="KW-1185">Reference proteome</keyword>
<evidence type="ECO:0000256" key="1">
    <source>
        <dbReference type="ARBA" id="ARBA00004141"/>
    </source>
</evidence>
<comment type="subcellular location">
    <subcellularLocation>
        <location evidence="1">Membrane</location>
        <topology evidence="1">Multi-pass membrane protein</topology>
    </subcellularLocation>
</comment>
<dbReference type="GO" id="GO:0016020">
    <property type="term" value="C:membrane"/>
    <property type="evidence" value="ECO:0007669"/>
    <property type="project" value="UniProtKB-SubCell"/>
</dbReference>
<feature type="transmembrane region" description="Helical" evidence="8">
    <location>
        <begin position="89"/>
        <end position="109"/>
    </location>
</feature>
<dbReference type="PROSITE" id="PS00217">
    <property type="entry name" value="SUGAR_TRANSPORT_2"/>
    <property type="match status" value="1"/>
</dbReference>
<feature type="transmembrane region" description="Helical" evidence="8">
    <location>
        <begin position="303"/>
        <end position="325"/>
    </location>
</feature>
<comment type="catalytic activity">
    <reaction evidence="7">
        <text>myo-inositol(out) + H(+)(out) = myo-inositol(in) + H(+)(in)</text>
        <dbReference type="Rhea" id="RHEA:60364"/>
        <dbReference type="ChEBI" id="CHEBI:15378"/>
        <dbReference type="ChEBI" id="CHEBI:17268"/>
    </reaction>
</comment>
<evidence type="ECO:0000256" key="5">
    <source>
        <dbReference type="ARBA" id="ARBA00022989"/>
    </source>
</evidence>
<protein>
    <submittedName>
        <fullName evidence="10">General substrate transporter</fullName>
    </submittedName>
</protein>
<feature type="transmembrane region" description="Helical" evidence="8">
    <location>
        <begin position="58"/>
        <end position="82"/>
    </location>
</feature>
<dbReference type="InterPro" id="IPR045263">
    <property type="entry name" value="GLUT"/>
</dbReference>
<feature type="transmembrane region" description="Helical" evidence="8">
    <location>
        <begin position="268"/>
        <end position="291"/>
    </location>
</feature>
<gene>
    <name evidence="10" type="ORF">IW261DRAFT_1360895</name>
</gene>